<dbReference type="GO" id="GO:0005829">
    <property type="term" value="C:cytosol"/>
    <property type="evidence" value="ECO:0007669"/>
    <property type="project" value="TreeGrafter"/>
</dbReference>
<dbReference type="InterPro" id="IPR005662">
    <property type="entry name" value="GTPase_Era-like"/>
</dbReference>
<dbReference type="CDD" id="cd00882">
    <property type="entry name" value="Ras_like_GTPase"/>
    <property type="match status" value="1"/>
</dbReference>
<dbReference type="Gene3D" id="3.40.50.300">
    <property type="entry name" value="P-loop containing nucleotide triphosphate hydrolases"/>
    <property type="match status" value="1"/>
</dbReference>
<evidence type="ECO:0000313" key="3">
    <source>
        <dbReference type="Proteomes" id="UP000662200"/>
    </source>
</evidence>
<dbReference type="InterPro" id="IPR027417">
    <property type="entry name" value="P-loop_NTPase"/>
</dbReference>
<dbReference type="GO" id="GO:0019843">
    <property type="term" value="F:rRNA binding"/>
    <property type="evidence" value="ECO:0007669"/>
    <property type="project" value="TreeGrafter"/>
</dbReference>
<organism evidence="2 3">
    <name type="scientific">Pilimelia terevasa</name>
    <dbReference type="NCBI Taxonomy" id="53372"/>
    <lineage>
        <taxon>Bacteria</taxon>
        <taxon>Bacillati</taxon>
        <taxon>Actinomycetota</taxon>
        <taxon>Actinomycetes</taxon>
        <taxon>Micromonosporales</taxon>
        <taxon>Micromonosporaceae</taxon>
        <taxon>Pilimelia</taxon>
    </lineage>
</organism>
<accession>A0A8J3BVF3</accession>
<sequence length="674" mass="68624">MTTPSGDDAAAGTIRSTAVDADAVPPDTAVDPPPAVPPAAVPPAAPDADAPPASGPPAEPDADPSNANADADADADGEPAEVDGDAESDGDSPEVGDTYPLDLALHRLRTVLAGTAYPLELPGTGQARTVTAGLLDQLDDYLLPRLRRLDAPLLVVVGGSTGAGKSTLVNSLVGTPVTAAGVLRPTTRAPVLLCHPADEAWFRGGDLLPGLTRTPTATSTPATLHLVPHASVPAGLALLDAPDVDSVVDDNRLLAGQLLAAADLWLFVTTAARYADAVPWGLLRTAVARGTATALVLDRVPPEAASEVTTHLREMLDARDLAHAPLFVLPETRVDAHGLLAAREVEPVRAWLHALALDPVTRGAVVRQTLDGAVAALAAPLAGLAGEADAQTAAVGDLAARVDEARAAGRDGIARGLRDGTLLRGEVLARWQEFVGTGDLMRSLEAGVSRLRDRLTAALTGRPVPEKDLRGALEAGLADLLRGAAADAVEQAAAGWRSHPAGTALVGPELEKPGDALSEQVARLIRDWQRGVLDLVRVEGADKRARARGAAYAVNATSLVVMVAVFASTAFIPTGAEVAAGAGSAVAGQKLLEAIFGDQAIRGLAARARADLLTRADALLATALAGFTARLDAYPVTDSGPALRAAAAGVAQARAGLDLVGAHPTPLPPVEGAE</sequence>
<gene>
    <name evidence="2" type="ORF">GCM10010124_29990</name>
</gene>
<dbReference type="GO" id="GO:0005525">
    <property type="term" value="F:GTP binding"/>
    <property type="evidence" value="ECO:0007669"/>
    <property type="project" value="InterPro"/>
</dbReference>
<feature type="compositionally biased region" description="Low complexity" evidence="1">
    <location>
        <begin position="18"/>
        <end position="30"/>
    </location>
</feature>
<dbReference type="EMBL" id="BMQC01000010">
    <property type="protein sequence ID" value="GGK35299.1"/>
    <property type="molecule type" value="Genomic_DNA"/>
</dbReference>
<feature type="compositionally biased region" description="Acidic residues" evidence="1">
    <location>
        <begin position="71"/>
        <end position="94"/>
    </location>
</feature>
<feature type="compositionally biased region" description="Pro residues" evidence="1">
    <location>
        <begin position="31"/>
        <end position="45"/>
    </location>
</feature>
<evidence type="ECO:0000313" key="2">
    <source>
        <dbReference type="EMBL" id="GGK35299.1"/>
    </source>
</evidence>
<protein>
    <submittedName>
        <fullName evidence="2">ABC transporter</fullName>
    </submittedName>
</protein>
<reference evidence="2" key="2">
    <citation type="submission" date="2020-09" db="EMBL/GenBank/DDBJ databases">
        <authorList>
            <person name="Sun Q."/>
            <person name="Ohkuma M."/>
        </authorList>
    </citation>
    <scope>NUCLEOTIDE SEQUENCE</scope>
    <source>
        <strain evidence="2">JCM 3091</strain>
    </source>
</reference>
<comment type="caution">
    <text evidence="2">The sequence shown here is derived from an EMBL/GenBank/DDBJ whole genome shotgun (WGS) entry which is preliminary data.</text>
</comment>
<proteinExistence type="predicted"/>
<evidence type="ECO:0000256" key="1">
    <source>
        <dbReference type="SAM" id="MobiDB-lite"/>
    </source>
</evidence>
<name>A0A8J3BVF3_9ACTN</name>
<dbReference type="SUPFAM" id="SSF52540">
    <property type="entry name" value="P-loop containing nucleoside triphosphate hydrolases"/>
    <property type="match status" value="1"/>
</dbReference>
<dbReference type="GO" id="GO:0000028">
    <property type="term" value="P:ribosomal small subunit assembly"/>
    <property type="evidence" value="ECO:0007669"/>
    <property type="project" value="TreeGrafter"/>
</dbReference>
<dbReference type="Proteomes" id="UP000662200">
    <property type="component" value="Unassembled WGS sequence"/>
</dbReference>
<keyword evidence="3" id="KW-1185">Reference proteome</keyword>
<dbReference type="RefSeq" id="WP_229789725.1">
    <property type="nucleotide sequence ID" value="NZ_BMQC01000010.1"/>
</dbReference>
<dbReference type="GO" id="GO:0043024">
    <property type="term" value="F:ribosomal small subunit binding"/>
    <property type="evidence" value="ECO:0007669"/>
    <property type="project" value="TreeGrafter"/>
</dbReference>
<reference evidence="2" key="1">
    <citation type="journal article" date="2014" name="Int. J. Syst. Evol. Microbiol.">
        <title>Complete genome sequence of Corynebacterium casei LMG S-19264T (=DSM 44701T), isolated from a smear-ripened cheese.</title>
        <authorList>
            <consortium name="US DOE Joint Genome Institute (JGI-PGF)"/>
            <person name="Walter F."/>
            <person name="Albersmeier A."/>
            <person name="Kalinowski J."/>
            <person name="Ruckert C."/>
        </authorList>
    </citation>
    <scope>NUCLEOTIDE SEQUENCE</scope>
    <source>
        <strain evidence="2">JCM 3091</strain>
    </source>
</reference>
<dbReference type="PANTHER" id="PTHR42698">
    <property type="entry name" value="GTPASE ERA"/>
    <property type="match status" value="1"/>
</dbReference>
<feature type="region of interest" description="Disordered" evidence="1">
    <location>
        <begin position="1"/>
        <end position="98"/>
    </location>
</feature>
<dbReference type="PANTHER" id="PTHR42698:SF1">
    <property type="entry name" value="GTPASE ERA, MITOCHONDRIAL"/>
    <property type="match status" value="1"/>
</dbReference>
<dbReference type="AlphaFoldDB" id="A0A8J3BVF3"/>